<dbReference type="GO" id="GO:0006298">
    <property type="term" value="P:mismatch repair"/>
    <property type="evidence" value="ECO:0007669"/>
    <property type="project" value="TreeGrafter"/>
</dbReference>
<dbReference type="PATRIC" id="fig|1291734.4.peg.192"/>
<dbReference type="InterPro" id="IPR023170">
    <property type="entry name" value="HhH_base_excis_C"/>
</dbReference>
<evidence type="ECO:0000256" key="6">
    <source>
        <dbReference type="ARBA" id="ARBA00022485"/>
    </source>
</evidence>
<keyword evidence="11" id="KW-0411">Iron-sulfur</keyword>
<feature type="domain" description="HhH-GPD" evidence="15">
    <location>
        <begin position="57"/>
        <end position="208"/>
    </location>
</feature>
<keyword evidence="7" id="KW-0479">Metal-binding</keyword>
<dbReference type="SMART" id="SM00478">
    <property type="entry name" value="ENDO3c"/>
    <property type="match status" value="1"/>
</dbReference>
<evidence type="ECO:0000259" key="15">
    <source>
        <dbReference type="SMART" id="SM00478"/>
    </source>
</evidence>
<dbReference type="InterPro" id="IPR029119">
    <property type="entry name" value="MutY_C"/>
</dbReference>
<reference evidence="16 17" key="1">
    <citation type="journal article" date="2015" name="Genome Announc.">
        <title>Expanding the biotechnology potential of lactobacilli through comparative genomics of 213 strains and associated genera.</title>
        <authorList>
            <person name="Sun Z."/>
            <person name="Harris H.M."/>
            <person name="McCann A."/>
            <person name="Guo C."/>
            <person name="Argimon S."/>
            <person name="Zhang W."/>
            <person name="Yang X."/>
            <person name="Jeffery I.B."/>
            <person name="Cooney J.C."/>
            <person name="Kagawa T.F."/>
            <person name="Liu W."/>
            <person name="Song Y."/>
            <person name="Salvetti E."/>
            <person name="Wrobel A."/>
            <person name="Rasinkangas P."/>
            <person name="Parkhill J."/>
            <person name="Rea M.C."/>
            <person name="O'Sullivan O."/>
            <person name="Ritari J."/>
            <person name="Douillard F.P."/>
            <person name="Paul Ross R."/>
            <person name="Yang R."/>
            <person name="Briner A.E."/>
            <person name="Felis G.E."/>
            <person name="de Vos W.M."/>
            <person name="Barrangou R."/>
            <person name="Klaenhammer T.R."/>
            <person name="Caufield P.W."/>
            <person name="Cui Y."/>
            <person name="Zhang H."/>
            <person name="O'Toole P.W."/>
        </authorList>
    </citation>
    <scope>NUCLEOTIDE SEQUENCE [LARGE SCALE GENOMIC DNA]</scope>
    <source>
        <strain evidence="16 17">JCM 17158</strain>
    </source>
</reference>
<dbReference type="InterPro" id="IPR044298">
    <property type="entry name" value="MIG/MutY"/>
</dbReference>
<dbReference type="SUPFAM" id="SSF55811">
    <property type="entry name" value="Nudix"/>
    <property type="match status" value="1"/>
</dbReference>
<proteinExistence type="inferred from homology"/>
<dbReference type="NCBIfam" id="TIGR01084">
    <property type="entry name" value="mutY"/>
    <property type="match status" value="1"/>
</dbReference>
<evidence type="ECO:0000256" key="14">
    <source>
        <dbReference type="RuleBase" id="RU365096"/>
    </source>
</evidence>
<comment type="catalytic activity">
    <reaction evidence="1 14">
        <text>Hydrolyzes free adenine bases from 7,8-dihydro-8-oxoguanine:adenine mismatched double-stranded DNA, leaving an apurinic site.</text>
        <dbReference type="EC" id="3.2.2.31"/>
    </reaction>
</comment>
<dbReference type="CDD" id="cd03431">
    <property type="entry name" value="NUDIX_DNA_Glycosylase_C-MutY"/>
    <property type="match status" value="1"/>
</dbReference>
<evidence type="ECO:0000256" key="13">
    <source>
        <dbReference type="ARBA" id="ARBA00023295"/>
    </source>
</evidence>
<evidence type="ECO:0000256" key="2">
    <source>
        <dbReference type="ARBA" id="ARBA00002933"/>
    </source>
</evidence>
<evidence type="ECO:0000313" key="17">
    <source>
        <dbReference type="Proteomes" id="UP000051804"/>
    </source>
</evidence>
<dbReference type="GO" id="GO:0000701">
    <property type="term" value="F:purine-specific mismatch base pair DNA N-glycosylase activity"/>
    <property type="evidence" value="ECO:0007669"/>
    <property type="project" value="UniProtKB-EC"/>
</dbReference>
<sequence length="378" mass="41991">MPNYFSYNQSMTTLLTWSPTKIKAFRQALLTWYDANRRNLPWRVDHDPYHVMVSELMLQQTQVNTVIPYYQRFMAAFPTVAALAAAPESAVLKAWEGLGYYSRARNLHRAAKQLMADYGGQWPTTAAGLRELAGIGPYTAGAIASIAFNQPEPAIDGNAFRVFARLFCIDADITKPATRQLFADLIRQLIDPQRPGDFNQAVMDLGSSYMRAKDPDAAHSPVAAFDESLRTDTVLAYPVKTKKAKPQVVQYFALAIHSPAGWLLEQRPSTGLLANLWLMPLVARAAWVKQPLAEQITLAAAEFSQRAGHTVTLRAAGLPLVRHTFTHRQWQLTILTAETKAFALDFLPAQWVPSLSATNLALPTVQKKLTQAIQEGQA</sequence>
<dbReference type="EMBL" id="AZDJ01000030">
    <property type="protein sequence ID" value="KRK71001.1"/>
    <property type="molecule type" value="Genomic_DNA"/>
</dbReference>
<evidence type="ECO:0000256" key="4">
    <source>
        <dbReference type="ARBA" id="ARBA00012045"/>
    </source>
</evidence>
<keyword evidence="17" id="KW-1185">Reference proteome</keyword>
<dbReference type="GO" id="GO:0006284">
    <property type="term" value="P:base-excision repair"/>
    <property type="evidence" value="ECO:0007669"/>
    <property type="project" value="UniProtKB-UniRule"/>
</dbReference>
<dbReference type="GO" id="GO:0051539">
    <property type="term" value="F:4 iron, 4 sulfur cluster binding"/>
    <property type="evidence" value="ECO:0007669"/>
    <property type="project" value="UniProtKB-UniRule"/>
</dbReference>
<evidence type="ECO:0000256" key="11">
    <source>
        <dbReference type="ARBA" id="ARBA00023014"/>
    </source>
</evidence>
<dbReference type="STRING" id="1291734.FD02_GL000184"/>
<dbReference type="CDD" id="cd00056">
    <property type="entry name" value="ENDO3c"/>
    <property type="match status" value="1"/>
</dbReference>
<dbReference type="AlphaFoldDB" id="A0A0R1JQX2"/>
<dbReference type="GO" id="GO:0034039">
    <property type="term" value="F:8-oxo-7,8-dihydroguanine DNA N-glycosylase activity"/>
    <property type="evidence" value="ECO:0007669"/>
    <property type="project" value="TreeGrafter"/>
</dbReference>
<dbReference type="Gene3D" id="1.10.340.30">
    <property type="entry name" value="Hypothetical protein, domain 2"/>
    <property type="match status" value="1"/>
</dbReference>
<dbReference type="GO" id="GO:0032357">
    <property type="term" value="F:oxidized purine DNA binding"/>
    <property type="evidence" value="ECO:0007669"/>
    <property type="project" value="TreeGrafter"/>
</dbReference>
<dbReference type="Proteomes" id="UP000051804">
    <property type="component" value="Unassembled WGS sequence"/>
</dbReference>
<dbReference type="EC" id="3.2.2.31" evidence="4 14"/>
<evidence type="ECO:0000256" key="8">
    <source>
        <dbReference type="ARBA" id="ARBA00022763"/>
    </source>
</evidence>
<comment type="caution">
    <text evidence="16">The sequence shown here is derived from an EMBL/GenBank/DDBJ whole genome shotgun (WGS) entry which is preliminary data.</text>
</comment>
<evidence type="ECO:0000256" key="1">
    <source>
        <dbReference type="ARBA" id="ARBA00000843"/>
    </source>
</evidence>
<evidence type="ECO:0000256" key="5">
    <source>
        <dbReference type="ARBA" id="ARBA00022023"/>
    </source>
</evidence>
<dbReference type="Gene3D" id="1.10.1670.10">
    <property type="entry name" value="Helix-hairpin-Helix base-excision DNA repair enzymes (C-terminal)"/>
    <property type="match status" value="1"/>
</dbReference>
<keyword evidence="9" id="KW-0378">Hydrolase</keyword>
<dbReference type="InterPro" id="IPR015797">
    <property type="entry name" value="NUDIX_hydrolase-like_dom_sf"/>
</dbReference>
<dbReference type="Pfam" id="PF14815">
    <property type="entry name" value="NUDIX_4"/>
    <property type="match status" value="1"/>
</dbReference>
<name>A0A0R1JQX2_9LACO</name>
<evidence type="ECO:0000256" key="3">
    <source>
        <dbReference type="ARBA" id="ARBA00008343"/>
    </source>
</evidence>
<dbReference type="GO" id="GO:0035485">
    <property type="term" value="F:adenine/guanine mispair binding"/>
    <property type="evidence" value="ECO:0007669"/>
    <property type="project" value="TreeGrafter"/>
</dbReference>
<keyword evidence="10 14" id="KW-0408">Iron</keyword>
<dbReference type="PANTHER" id="PTHR42944">
    <property type="entry name" value="ADENINE DNA GLYCOSYLASE"/>
    <property type="match status" value="1"/>
</dbReference>
<comment type="function">
    <text evidence="2">Adenine glycosylase active on G-A mispairs. MutY also corrects error-prone DNA synthesis past GO lesions which are due to the oxidatively damaged form of guanine: 7,8-dihydro-8-oxoguanine (8-oxo-dGTP).</text>
</comment>
<comment type="cofactor">
    <cofactor evidence="14">
        <name>[4Fe-4S] cluster</name>
        <dbReference type="ChEBI" id="CHEBI:49883"/>
    </cofactor>
    <text evidence="14">Binds 1 [4Fe-4S] cluster.</text>
</comment>
<dbReference type="Pfam" id="PF00730">
    <property type="entry name" value="HhH-GPD"/>
    <property type="match status" value="1"/>
</dbReference>
<dbReference type="InterPro" id="IPR005760">
    <property type="entry name" value="A/G_AdeGlyc_MutY"/>
</dbReference>
<keyword evidence="8 14" id="KW-0227">DNA damage</keyword>
<dbReference type="Gene3D" id="3.90.79.10">
    <property type="entry name" value="Nucleoside Triphosphate Pyrophosphohydrolase"/>
    <property type="match status" value="1"/>
</dbReference>
<dbReference type="FunFam" id="1.10.340.30:FF:000002">
    <property type="entry name" value="Adenine DNA glycosylase"/>
    <property type="match status" value="1"/>
</dbReference>
<keyword evidence="13 14" id="KW-0326">Glycosidase</keyword>
<dbReference type="PANTHER" id="PTHR42944:SF1">
    <property type="entry name" value="ADENINE DNA GLYCOSYLASE"/>
    <property type="match status" value="1"/>
</dbReference>
<protein>
    <recommendedName>
        <fullName evidence="5 14">Adenine DNA glycosylase</fullName>
        <ecNumber evidence="4 14">3.2.2.31</ecNumber>
    </recommendedName>
</protein>
<dbReference type="GO" id="GO:0046872">
    <property type="term" value="F:metal ion binding"/>
    <property type="evidence" value="ECO:0007669"/>
    <property type="project" value="UniProtKB-UniRule"/>
</dbReference>
<organism evidence="16 17">
    <name type="scientific">Lacticaseibacillus nasuensis JCM 17158</name>
    <dbReference type="NCBI Taxonomy" id="1291734"/>
    <lineage>
        <taxon>Bacteria</taxon>
        <taxon>Bacillati</taxon>
        <taxon>Bacillota</taxon>
        <taxon>Bacilli</taxon>
        <taxon>Lactobacillales</taxon>
        <taxon>Lactobacillaceae</taxon>
        <taxon>Lacticaseibacillus</taxon>
    </lineage>
</organism>
<evidence type="ECO:0000256" key="7">
    <source>
        <dbReference type="ARBA" id="ARBA00022723"/>
    </source>
</evidence>
<evidence type="ECO:0000256" key="9">
    <source>
        <dbReference type="ARBA" id="ARBA00022801"/>
    </source>
</evidence>
<evidence type="ECO:0000256" key="12">
    <source>
        <dbReference type="ARBA" id="ARBA00023204"/>
    </source>
</evidence>
<dbReference type="SUPFAM" id="SSF48150">
    <property type="entry name" value="DNA-glycosylase"/>
    <property type="match status" value="1"/>
</dbReference>
<gene>
    <name evidence="16" type="ORF">FD02_GL000184</name>
</gene>
<accession>A0A0R1JQX2</accession>
<evidence type="ECO:0000313" key="16">
    <source>
        <dbReference type="EMBL" id="KRK71001.1"/>
    </source>
</evidence>
<dbReference type="InterPro" id="IPR003265">
    <property type="entry name" value="HhH-GPD_domain"/>
</dbReference>
<keyword evidence="12" id="KW-0234">DNA repair</keyword>
<keyword evidence="6" id="KW-0004">4Fe-4S</keyword>
<dbReference type="InterPro" id="IPR011257">
    <property type="entry name" value="DNA_glycosylase"/>
</dbReference>
<comment type="similarity">
    <text evidence="3 14">Belongs to the Nth/MutY family.</text>
</comment>
<evidence type="ECO:0000256" key="10">
    <source>
        <dbReference type="ARBA" id="ARBA00023004"/>
    </source>
</evidence>